<evidence type="ECO:0000313" key="2">
    <source>
        <dbReference type="EMBL" id="KAH8028535.1"/>
    </source>
</evidence>
<sequence length="142" mass="14878">MMLNWWGGLQEDSSSSAPSGGEFGGSRGGPASGDSPLAGLRKFQDSFLSFLKTPQGAPTAEDIGAPAPLQPPPPQPQGRSASGKPWLTQAPTATSAWVTMARTRRRGSPKSSSPVLIAADQKFCAALWKVQAFSTNQEGKHI</sequence>
<name>A0A9J6E225_RHIMP</name>
<protein>
    <submittedName>
        <fullName evidence="2">Uncharacterized protein</fullName>
    </submittedName>
</protein>
<comment type="caution">
    <text evidence="2">The sequence shown here is derived from an EMBL/GenBank/DDBJ whole genome shotgun (WGS) entry which is preliminary data.</text>
</comment>
<gene>
    <name evidence="2" type="ORF">HPB51_017661</name>
</gene>
<proteinExistence type="predicted"/>
<feature type="region of interest" description="Disordered" evidence="1">
    <location>
        <begin position="1"/>
        <end position="39"/>
    </location>
</feature>
<evidence type="ECO:0000313" key="3">
    <source>
        <dbReference type="Proteomes" id="UP000821866"/>
    </source>
</evidence>
<organism evidence="2 3">
    <name type="scientific">Rhipicephalus microplus</name>
    <name type="common">Cattle tick</name>
    <name type="synonym">Boophilus microplus</name>
    <dbReference type="NCBI Taxonomy" id="6941"/>
    <lineage>
        <taxon>Eukaryota</taxon>
        <taxon>Metazoa</taxon>
        <taxon>Ecdysozoa</taxon>
        <taxon>Arthropoda</taxon>
        <taxon>Chelicerata</taxon>
        <taxon>Arachnida</taxon>
        <taxon>Acari</taxon>
        <taxon>Parasitiformes</taxon>
        <taxon>Ixodida</taxon>
        <taxon>Ixodoidea</taxon>
        <taxon>Ixodidae</taxon>
        <taxon>Rhipicephalinae</taxon>
        <taxon>Rhipicephalus</taxon>
        <taxon>Boophilus</taxon>
    </lineage>
</organism>
<feature type="compositionally biased region" description="Gly residues" evidence="1">
    <location>
        <begin position="21"/>
        <end position="31"/>
    </location>
</feature>
<dbReference type="Proteomes" id="UP000821866">
    <property type="component" value="Chromosome 4"/>
</dbReference>
<keyword evidence="3" id="KW-1185">Reference proteome</keyword>
<dbReference type="AlphaFoldDB" id="A0A9J6E225"/>
<accession>A0A9J6E225</accession>
<evidence type="ECO:0000256" key="1">
    <source>
        <dbReference type="SAM" id="MobiDB-lite"/>
    </source>
</evidence>
<reference evidence="2" key="1">
    <citation type="journal article" date="2020" name="Cell">
        <title>Large-Scale Comparative Analyses of Tick Genomes Elucidate Their Genetic Diversity and Vector Capacities.</title>
        <authorList>
            <consortium name="Tick Genome and Microbiome Consortium (TIGMIC)"/>
            <person name="Jia N."/>
            <person name="Wang J."/>
            <person name="Shi W."/>
            <person name="Du L."/>
            <person name="Sun Y."/>
            <person name="Zhan W."/>
            <person name="Jiang J.F."/>
            <person name="Wang Q."/>
            <person name="Zhang B."/>
            <person name="Ji P."/>
            <person name="Bell-Sakyi L."/>
            <person name="Cui X.M."/>
            <person name="Yuan T.T."/>
            <person name="Jiang B.G."/>
            <person name="Yang W.F."/>
            <person name="Lam T.T."/>
            <person name="Chang Q.C."/>
            <person name="Ding S.J."/>
            <person name="Wang X.J."/>
            <person name="Zhu J.G."/>
            <person name="Ruan X.D."/>
            <person name="Zhao L."/>
            <person name="Wei J.T."/>
            <person name="Ye R.Z."/>
            <person name="Que T.C."/>
            <person name="Du C.H."/>
            <person name="Zhou Y.H."/>
            <person name="Cheng J.X."/>
            <person name="Dai P.F."/>
            <person name="Guo W.B."/>
            <person name="Han X.H."/>
            <person name="Huang E.J."/>
            <person name="Li L.F."/>
            <person name="Wei W."/>
            <person name="Gao Y.C."/>
            <person name="Liu J.Z."/>
            <person name="Shao H.Z."/>
            <person name="Wang X."/>
            <person name="Wang C.C."/>
            <person name="Yang T.C."/>
            <person name="Huo Q.B."/>
            <person name="Li W."/>
            <person name="Chen H.Y."/>
            <person name="Chen S.E."/>
            <person name="Zhou L.G."/>
            <person name="Ni X.B."/>
            <person name="Tian J.H."/>
            <person name="Sheng Y."/>
            <person name="Liu T."/>
            <person name="Pan Y.S."/>
            <person name="Xia L.Y."/>
            <person name="Li J."/>
            <person name="Zhao F."/>
            <person name="Cao W.C."/>
        </authorList>
    </citation>
    <scope>NUCLEOTIDE SEQUENCE</scope>
    <source>
        <strain evidence="2">Rmic-2018</strain>
    </source>
</reference>
<dbReference type="EMBL" id="JABSTU010000006">
    <property type="protein sequence ID" value="KAH8028535.1"/>
    <property type="molecule type" value="Genomic_DNA"/>
</dbReference>
<reference evidence="2" key="2">
    <citation type="submission" date="2021-09" db="EMBL/GenBank/DDBJ databases">
        <authorList>
            <person name="Jia N."/>
            <person name="Wang J."/>
            <person name="Shi W."/>
            <person name="Du L."/>
            <person name="Sun Y."/>
            <person name="Zhan W."/>
            <person name="Jiang J."/>
            <person name="Wang Q."/>
            <person name="Zhang B."/>
            <person name="Ji P."/>
            <person name="Sakyi L.B."/>
            <person name="Cui X."/>
            <person name="Yuan T."/>
            <person name="Jiang B."/>
            <person name="Yang W."/>
            <person name="Lam T.T.-Y."/>
            <person name="Chang Q."/>
            <person name="Ding S."/>
            <person name="Wang X."/>
            <person name="Zhu J."/>
            <person name="Ruan X."/>
            <person name="Zhao L."/>
            <person name="Wei J."/>
            <person name="Que T."/>
            <person name="Du C."/>
            <person name="Cheng J."/>
            <person name="Dai P."/>
            <person name="Han X."/>
            <person name="Huang E."/>
            <person name="Gao Y."/>
            <person name="Liu J."/>
            <person name="Shao H."/>
            <person name="Ye R."/>
            <person name="Li L."/>
            <person name="Wei W."/>
            <person name="Wang X."/>
            <person name="Wang C."/>
            <person name="Huo Q."/>
            <person name="Li W."/>
            <person name="Guo W."/>
            <person name="Chen H."/>
            <person name="Chen S."/>
            <person name="Zhou L."/>
            <person name="Zhou L."/>
            <person name="Ni X."/>
            <person name="Tian J."/>
            <person name="Zhou Y."/>
            <person name="Sheng Y."/>
            <person name="Liu T."/>
            <person name="Pan Y."/>
            <person name="Xia L."/>
            <person name="Li J."/>
            <person name="Zhao F."/>
            <person name="Cao W."/>
        </authorList>
    </citation>
    <scope>NUCLEOTIDE SEQUENCE</scope>
    <source>
        <strain evidence="2">Rmic-2018</strain>
        <tissue evidence="2">Larvae</tissue>
    </source>
</reference>
<feature type="region of interest" description="Disordered" evidence="1">
    <location>
        <begin position="54"/>
        <end position="87"/>
    </location>
</feature>